<keyword evidence="1" id="KW-0812">Transmembrane</keyword>
<dbReference type="AlphaFoldDB" id="A0A4R2RVZ0"/>
<comment type="caution">
    <text evidence="2">The sequence shown here is derived from an EMBL/GenBank/DDBJ whole genome shotgun (WGS) entry which is preliminary data.</text>
</comment>
<keyword evidence="1" id="KW-0472">Membrane</keyword>
<evidence type="ECO:0000313" key="3">
    <source>
        <dbReference type="Proteomes" id="UP000294746"/>
    </source>
</evidence>
<evidence type="ECO:0000256" key="1">
    <source>
        <dbReference type="SAM" id="Phobius"/>
    </source>
</evidence>
<reference evidence="2 3" key="1">
    <citation type="submission" date="2019-03" db="EMBL/GenBank/DDBJ databases">
        <title>Genomic Encyclopedia of Type Strains, Phase IV (KMG-IV): sequencing the most valuable type-strain genomes for metagenomic binning, comparative biology and taxonomic classification.</title>
        <authorList>
            <person name="Goeker M."/>
        </authorList>
    </citation>
    <scope>NUCLEOTIDE SEQUENCE [LARGE SCALE GENOMIC DNA]</scope>
    <source>
        <strain evidence="2 3">DSM 46831</strain>
    </source>
</reference>
<feature type="transmembrane region" description="Helical" evidence="1">
    <location>
        <begin position="31"/>
        <end position="49"/>
    </location>
</feature>
<organism evidence="2 3">
    <name type="scientific">Baia soyae</name>
    <dbReference type="NCBI Taxonomy" id="1544746"/>
    <lineage>
        <taxon>Bacteria</taxon>
        <taxon>Bacillati</taxon>
        <taxon>Bacillota</taxon>
        <taxon>Bacilli</taxon>
        <taxon>Bacillales</taxon>
        <taxon>Thermoactinomycetaceae</taxon>
        <taxon>Baia</taxon>
    </lineage>
</organism>
<proteinExistence type="predicted"/>
<evidence type="ECO:0000313" key="2">
    <source>
        <dbReference type="EMBL" id="TCP68602.1"/>
    </source>
</evidence>
<keyword evidence="3" id="KW-1185">Reference proteome</keyword>
<dbReference type="EMBL" id="SLXV01000016">
    <property type="protein sequence ID" value="TCP68602.1"/>
    <property type="molecule type" value="Genomic_DNA"/>
</dbReference>
<gene>
    <name evidence="2" type="ORF">EDD57_11664</name>
</gene>
<accession>A0A4R2RVZ0</accession>
<name>A0A4R2RVZ0_9BACL</name>
<sequence>MFTKNVFVLQYDCLQIRKQNKGMLGMKSKRFVAGIIACSAMIAGTGFVAPTTTVAAGIEKNIPGEWENASFQVENQSSLPQEVSSQVDVTNKAITMVKHGKKTYVYLSLGTEGALYHFTVNSSIIKNGKLFVTAQAKMAAYKYMASPEYEVISYDNTKYKINEVDGYINVINKMN</sequence>
<keyword evidence="1" id="KW-1133">Transmembrane helix</keyword>
<protein>
    <submittedName>
        <fullName evidence="2">Uncharacterized protein</fullName>
    </submittedName>
</protein>
<dbReference type="Proteomes" id="UP000294746">
    <property type="component" value="Unassembled WGS sequence"/>
</dbReference>